<proteinExistence type="predicted"/>
<dbReference type="SUPFAM" id="SSF56496">
    <property type="entry name" value="Fibrinogen C-terminal domain-like"/>
    <property type="match status" value="1"/>
</dbReference>
<keyword evidence="4" id="KW-1185">Reference proteome</keyword>
<protein>
    <submittedName>
        <fullName evidence="3">Axo</fullName>
    </submittedName>
</protein>
<dbReference type="Gene3D" id="2.60.120.1000">
    <property type="match status" value="1"/>
</dbReference>
<dbReference type="Proteomes" id="UP001235939">
    <property type="component" value="Chromosome 23"/>
</dbReference>
<evidence type="ECO:0000259" key="2">
    <source>
        <dbReference type="PROSITE" id="PS50026"/>
    </source>
</evidence>
<feature type="domain" description="EGF-like" evidence="2">
    <location>
        <begin position="114"/>
        <end position="152"/>
    </location>
</feature>
<comment type="caution">
    <text evidence="1">Lacks conserved residue(s) required for the propagation of feature annotation.</text>
</comment>
<evidence type="ECO:0000256" key="1">
    <source>
        <dbReference type="PROSITE-ProRule" id="PRU00076"/>
    </source>
</evidence>
<dbReference type="InterPro" id="IPR036056">
    <property type="entry name" value="Fibrinogen-like_C"/>
</dbReference>
<reference evidence="3 4" key="1">
    <citation type="submission" date="2022-03" db="EMBL/GenBank/DDBJ databases">
        <title>A chromosomal length assembly of Cordylochernes scorpioides.</title>
        <authorList>
            <person name="Zeh D."/>
            <person name="Zeh J."/>
        </authorList>
    </citation>
    <scope>NUCLEOTIDE SEQUENCE [LARGE SCALE GENOMIC DNA]</scope>
    <source>
        <strain evidence="3">IN4F17</strain>
        <tissue evidence="3">Whole Body</tissue>
    </source>
</reference>
<keyword evidence="1" id="KW-0245">EGF-like domain</keyword>
<name>A0ABY6LUG1_9ARAC</name>
<organism evidence="3 4">
    <name type="scientific">Cordylochernes scorpioides</name>
    <dbReference type="NCBI Taxonomy" id="51811"/>
    <lineage>
        <taxon>Eukaryota</taxon>
        <taxon>Metazoa</taxon>
        <taxon>Ecdysozoa</taxon>
        <taxon>Arthropoda</taxon>
        <taxon>Chelicerata</taxon>
        <taxon>Arachnida</taxon>
        <taxon>Pseudoscorpiones</taxon>
        <taxon>Cheliferoidea</taxon>
        <taxon>Chernetidae</taxon>
        <taxon>Cordylochernes</taxon>
    </lineage>
</organism>
<evidence type="ECO:0000313" key="3">
    <source>
        <dbReference type="EMBL" id="UYV83473.1"/>
    </source>
</evidence>
<dbReference type="PROSITE" id="PS50026">
    <property type="entry name" value="EGF_3"/>
    <property type="match status" value="1"/>
</dbReference>
<sequence>MNMCLGHYDSVKVAANIMIVDFQASNSSSGFSQGVIQRHRDRQIRPRSDNRNIYCQCLTRSVLEQDNLELVSPPRYVSGFRGCIHSITLNRDHFDTRHLANVKHSRVTLDNCEFVDPCNNQSVCEHGGVCSVMDGKTVCNCSDTGYLGTTCHFSDHYRSCKDMFMIGYEKNGEYTLDIDKDGPLPPATVYCNMEAGNIFTRVEHNLVNETVRYTHCLSGYTVRSYLHSIISGYQSCRA</sequence>
<dbReference type="EMBL" id="CP092885">
    <property type="protein sequence ID" value="UYV83473.1"/>
    <property type="molecule type" value="Genomic_DNA"/>
</dbReference>
<accession>A0ABY6LUG1</accession>
<dbReference type="InterPro" id="IPR000742">
    <property type="entry name" value="EGF"/>
</dbReference>
<evidence type="ECO:0000313" key="4">
    <source>
        <dbReference type="Proteomes" id="UP001235939"/>
    </source>
</evidence>
<gene>
    <name evidence="3" type="ORF">LAZ67_23001134</name>
</gene>